<organism evidence="3 4">
    <name type="scientific">Maribacter polysiphoniae</name>
    <dbReference type="NCBI Taxonomy" id="429344"/>
    <lineage>
        <taxon>Bacteria</taxon>
        <taxon>Pseudomonadati</taxon>
        <taxon>Bacteroidota</taxon>
        <taxon>Flavobacteriia</taxon>
        <taxon>Flavobacteriales</taxon>
        <taxon>Flavobacteriaceae</taxon>
        <taxon>Maribacter</taxon>
    </lineage>
</organism>
<comment type="caution">
    <text evidence="3">The sequence shown here is derived from an EMBL/GenBank/DDBJ whole genome shotgun (WGS) entry which is preliminary data.</text>
</comment>
<evidence type="ECO:0000256" key="1">
    <source>
        <dbReference type="SAM" id="Phobius"/>
    </source>
</evidence>
<evidence type="ECO:0000313" key="4">
    <source>
        <dbReference type="Proteomes" id="UP000245667"/>
    </source>
</evidence>
<name>A0A316EHF3_9FLAO</name>
<keyword evidence="1" id="KW-1133">Transmembrane helix</keyword>
<dbReference type="OrthoDB" id="1414892at2"/>
<feature type="transmembrane region" description="Helical" evidence="1">
    <location>
        <begin position="6"/>
        <end position="27"/>
    </location>
</feature>
<evidence type="ECO:0000313" key="3">
    <source>
        <dbReference type="EMBL" id="PWK22410.1"/>
    </source>
</evidence>
<keyword evidence="1" id="KW-0472">Membrane</keyword>
<proteinExistence type="predicted"/>
<reference evidence="2 5" key="2">
    <citation type="submission" date="2020-07" db="EMBL/GenBank/DDBJ databases">
        <title>The draft genome sequence of Maribacter polysiphoniae KCTC 22021.</title>
        <authorList>
            <person name="Mu L."/>
        </authorList>
    </citation>
    <scope>NUCLEOTIDE SEQUENCE [LARGE SCALE GENOMIC DNA]</scope>
    <source>
        <strain evidence="2 5">KCTC 22021</strain>
    </source>
</reference>
<dbReference type="Proteomes" id="UP000651837">
    <property type="component" value="Unassembled WGS sequence"/>
</dbReference>
<dbReference type="Proteomes" id="UP000245667">
    <property type="component" value="Unassembled WGS sequence"/>
</dbReference>
<dbReference type="EMBL" id="JACWLN010000006">
    <property type="protein sequence ID" value="MBD1261781.1"/>
    <property type="molecule type" value="Genomic_DNA"/>
</dbReference>
<keyword evidence="5" id="KW-1185">Reference proteome</keyword>
<accession>A0A316EHF3</accession>
<keyword evidence="1" id="KW-0812">Transmembrane</keyword>
<gene>
    <name evidence="2" type="ORF">HZY62_14340</name>
    <name evidence="3" type="ORF">LX92_02884</name>
</gene>
<sequence length="317" mass="36910">MVKNYTTSFLHSLMTITTLLGVVLVGYSQQPRIFTIADFDLKGPVKSCLVITSYGKEAYDFDMEGKLTKSVTRYSDTDYDVTYYKYKGEELVEKRFENYRNNIFESSTSYANFYEIDTIPVRKVTEKIISYDKEFLDRYEYIYNADNILVKIIRTNNDGNDETLIEYADYKGEQTQTNSLNGTVLKSVRKSTRIGKDKKKQKVVLTKNFLEGEPQSATEAIYDLEGKLIAETKFKQDPKKQQFVPVEKIIYEHDEKGMLVKCTSKKGKVVDVKEYIYQYDNGEEGNWIKEIITPQNSYTSRKIEYYKVAEEKPPVKE</sequence>
<evidence type="ECO:0000313" key="5">
    <source>
        <dbReference type="Proteomes" id="UP000651837"/>
    </source>
</evidence>
<dbReference type="EMBL" id="QGGQ01000007">
    <property type="protein sequence ID" value="PWK22410.1"/>
    <property type="molecule type" value="Genomic_DNA"/>
</dbReference>
<dbReference type="Gene3D" id="2.40.128.720">
    <property type="match status" value="1"/>
</dbReference>
<evidence type="ECO:0008006" key="6">
    <source>
        <dbReference type="Google" id="ProtNLM"/>
    </source>
</evidence>
<evidence type="ECO:0000313" key="2">
    <source>
        <dbReference type="EMBL" id="MBD1261781.1"/>
    </source>
</evidence>
<dbReference type="AlphaFoldDB" id="A0A316EHF3"/>
<protein>
    <recommendedName>
        <fullName evidence="6">YD repeat-containing protein</fullName>
    </recommendedName>
</protein>
<dbReference type="RefSeq" id="WP_109651929.1">
    <property type="nucleotide sequence ID" value="NZ_JACWLN010000006.1"/>
</dbReference>
<reference evidence="3 4" key="1">
    <citation type="submission" date="2018-05" db="EMBL/GenBank/DDBJ databases">
        <title>Genomic Encyclopedia of Archaeal and Bacterial Type Strains, Phase II (KMG-II): from individual species to whole genera.</title>
        <authorList>
            <person name="Goeker M."/>
        </authorList>
    </citation>
    <scope>NUCLEOTIDE SEQUENCE [LARGE SCALE GENOMIC DNA]</scope>
    <source>
        <strain evidence="3 4">DSM 23514</strain>
    </source>
</reference>